<reference evidence="3" key="1">
    <citation type="submission" date="2016-10" db="EMBL/GenBank/DDBJ databases">
        <authorList>
            <person name="Varghese N."/>
            <person name="Submissions S."/>
        </authorList>
    </citation>
    <scope>NUCLEOTIDE SEQUENCE [LARGE SCALE GENOMIC DNA]</scope>
    <source>
        <strain evidence="3">LP51</strain>
    </source>
</reference>
<dbReference type="Proteomes" id="UP000198724">
    <property type="component" value="Unassembled WGS sequence"/>
</dbReference>
<proteinExistence type="predicted"/>
<gene>
    <name evidence="2" type="ORF">SAMN05421739_103114</name>
</gene>
<evidence type="ECO:0000313" key="3">
    <source>
        <dbReference type="Proteomes" id="UP000198724"/>
    </source>
</evidence>
<evidence type="ECO:0000259" key="1">
    <source>
        <dbReference type="Pfam" id="PF13648"/>
    </source>
</evidence>
<evidence type="ECO:0000313" key="2">
    <source>
        <dbReference type="EMBL" id="SFG63582.1"/>
    </source>
</evidence>
<feature type="domain" description="Lipocalin-like" evidence="1">
    <location>
        <begin position="56"/>
        <end position="141"/>
    </location>
</feature>
<sequence length="167" mass="18946">MKTTNSCSLIIHNYLNKPNSIKLMMKKLLLLPIVLLLLLTACKKDEDTEPAVSELIKGRWELVTFKNVVYDAKGEKVHEAELELNISYEFTETEYRLTTSQDERTGTYRLYKKEGKQYISFADHEAGQSQIASISDTKLVIVLEYDGGGPSSQSGSRTVVTQEFKKM</sequence>
<organism evidence="2 3">
    <name type="scientific">Pontibacter chinhatensis</name>
    <dbReference type="NCBI Taxonomy" id="1436961"/>
    <lineage>
        <taxon>Bacteria</taxon>
        <taxon>Pseudomonadati</taxon>
        <taxon>Bacteroidota</taxon>
        <taxon>Cytophagia</taxon>
        <taxon>Cytophagales</taxon>
        <taxon>Hymenobacteraceae</taxon>
        <taxon>Pontibacter</taxon>
    </lineage>
</organism>
<dbReference type="AlphaFoldDB" id="A0A1I2TF97"/>
<dbReference type="Pfam" id="PF13648">
    <property type="entry name" value="Lipocalin_4"/>
    <property type="match status" value="1"/>
</dbReference>
<dbReference type="InterPro" id="IPR024311">
    <property type="entry name" value="Lipocalin-like"/>
</dbReference>
<dbReference type="EMBL" id="FOOT01000003">
    <property type="protein sequence ID" value="SFG63582.1"/>
    <property type="molecule type" value="Genomic_DNA"/>
</dbReference>
<name>A0A1I2TF97_9BACT</name>
<accession>A0A1I2TF97</accession>
<protein>
    <submittedName>
        <fullName evidence="2">Lipocalin-like domain-containing protein</fullName>
    </submittedName>
</protein>
<keyword evidence="3" id="KW-1185">Reference proteome</keyword>